<proteinExistence type="predicted"/>
<keyword evidence="3" id="KW-1185">Reference proteome</keyword>
<gene>
    <name evidence="2" type="ORF">I5M32_13825</name>
</gene>
<reference evidence="2 3" key="1">
    <citation type="submission" date="2020-12" db="EMBL/GenBank/DDBJ databases">
        <title>Bacterial novel species Pedobacter sp. SD-b isolated from soil.</title>
        <authorList>
            <person name="Jung H.-Y."/>
        </authorList>
    </citation>
    <scope>NUCLEOTIDE SEQUENCE [LARGE SCALE GENOMIC DNA]</scope>
    <source>
        <strain evidence="2 3">SD-b</strain>
    </source>
</reference>
<organism evidence="2 3">
    <name type="scientific">Pedobacter segetis</name>
    <dbReference type="NCBI Taxonomy" id="2793069"/>
    <lineage>
        <taxon>Bacteria</taxon>
        <taxon>Pseudomonadati</taxon>
        <taxon>Bacteroidota</taxon>
        <taxon>Sphingobacteriia</taxon>
        <taxon>Sphingobacteriales</taxon>
        <taxon>Sphingobacteriaceae</taxon>
        <taxon>Pedobacter</taxon>
    </lineage>
</organism>
<name>A0ABS1BMD1_9SPHI</name>
<keyword evidence="1" id="KW-0812">Transmembrane</keyword>
<keyword evidence="1" id="KW-0472">Membrane</keyword>
<evidence type="ECO:0000313" key="3">
    <source>
        <dbReference type="Proteomes" id="UP000660024"/>
    </source>
</evidence>
<accession>A0ABS1BMD1</accession>
<evidence type="ECO:0000313" key="2">
    <source>
        <dbReference type="EMBL" id="MBK0384043.1"/>
    </source>
</evidence>
<evidence type="ECO:0000256" key="1">
    <source>
        <dbReference type="SAM" id="Phobius"/>
    </source>
</evidence>
<dbReference type="Gene3D" id="2.40.128.410">
    <property type="match status" value="1"/>
</dbReference>
<keyword evidence="1" id="KW-1133">Transmembrane helix</keyword>
<sequence length="167" mass="18536">MKNLKTLSYLILICLSITIFSACASKKEQQKRMGLIDSLIKNNDFKFEAQQANPLRAGLVSPQLQRLNGSYDLKVSKDSINCYLPYFGVAQQAPYGSTDNGIQFISTNFSYDKIADSKGGYIITISPKDTDKVRTLYLTISKSGNATLNVNSNNRDAISFTGNIEKR</sequence>
<protein>
    <submittedName>
        <fullName evidence="2">DUF4251 domain-containing protein</fullName>
    </submittedName>
</protein>
<dbReference type="Proteomes" id="UP000660024">
    <property type="component" value="Unassembled WGS sequence"/>
</dbReference>
<dbReference type="PROSITE" id="PS51257">
    <property type="entry name" value="PROKAR_LIPOPROTEIN"/>
    <property type="match status" value="1"/>
</dbReference>
<comment type="caution">
    <text evidence="2">The sequence shown here is derived from an EMBL/GenBank/DDBJ whole genome shotgun (WGS) entry which is preliminary data.</text>
</comment>
<dbReference type="InterPro" id="IPR025347">
    <property type="entry name" value="DUF4251"/>
</dbReference>
<feature type="transmembrane region" description="Helical" evidence="1">
    <location>
        <begin position="6"/>
        <end position="24"/>
    </location>
</feature>
<dbReference type="EMBL" id="JAEHFY010000021">
    <property type="protein sequence ID" value="MBK0384043.1"/>
    <property type="molecule type" value="Genomic_DNA"/>
</dbReference>
<dbReference type="RefSeq" id="WP_200587389.1">
    <property type="nucleotide sequence ID" value="NZ_JAEHFY010000021.1"/>
</dbReference>
<dbReference type="Pfam" id="PF14059">
    <property type="entry name" value="DUF4251"/>
    <property type="match status" value="1"/>
</dbReference>